<dbReference type="SUPFAM" id="SSF101353">
    <property type="entry name" value="Putative anticodon-binding domain of alanyl-tRNA synthetase (AlaRS)"/>
    <property type="match status" value="1"/>
</dbReference>
<dbReference type="FunFam" id="3.30.930.10:FF:000011">
    <property type="entry name" value="Alanine--tRNA ligase, cytoplasmic"/>
    <property type="match status" value="1"/>
</dbReference>
<name>A0A7R9FSD0_9CRUS</name>
<keyword evidence="13" id="KW-0030">Aminoacyl-tRNA synthetase</keyword>
<evidence type="ECO:0000256" key="14">
    <source>
        <dbReference type="ARBA" id="ARBA00032577"/>
    </source>
</evidence>
<evidence type="ECO:0000256" key="13">
    <source>
        <dbReference type="ARBA" id="ARBA00023146"/>
    </source>
</evidence>
<dbReference type="InterPro" id="IPR045864">
    <property type="entry name" value="aa-tRNA-synth_II/BPL/LPL"/>
</dbReference>
<dbReference type="GO" id="GO:0004813">
    <property type="term" value="F:alanine-tRNA ligase activity"/>
    <property type="evidence" value="ECO:0007669"/>
    <property type="project" value="UniProtKB-EC"/>
</dbReference>
<dbReference type="Gene3D" id="3.10.310.40">
    <property type="match status" value="1"/>
</dbReference>
<dbReference type="Gene3D" id="2.40.30.130">
    <property type="match status" value="1"/>
</dbReference>
<evidence type="ECO:0000256" key="1">
    <source>
        <dbReference type="ARBA" id="ARBA00001947"/>
    </source>
</evidence>
<dbReference type="InterPro" id="IPR012947">
    <property type="entry name" value="tRNA_SAD"/>
</dbReference>
<dbReference type="InterPro" id="IPR003156">
    <property type="entry name" value="DHHA1_dom"/>
</dbReference>
<comment type="catalytic activity">
    <reaction evidence="15">
        <text>tRNA(Ala) + L-alanine + ATP = L-alanyl-tRNA(Ala) + AMP + diphosphate</text>
        <dbReference type="Rhea" id="RHEA:12540"/>
        <dbReference type="Rhea" id="RHEA-COMP:9657"/>
        <dbReference type="Rhea" id="RHEA-COMP:9923"/>
        <dbReference type="ChEBI" id="CHEBI:30616"/>
        <dbReference type="ChEBI" id="CHEBI:33019"/>
        <dbReference type="ChEBI" id="CHEBI:57972"/>
        <dbReference type="ChEBI" id="CHEBI:78442"/>
        <dbReference type="ChEBI" id="CHEBI:78497"/>
        <dbReference type="ChEBI" id="CHEBI:456215"/>
        <dbReference type="EC" id="6.1.1.7"/>
    </reaction>
</comment>
<evidence type="ECO:0000259" key="16">
    <source>
        <dbReference type="PROSITE" id="PS50860"/>
    </source>
</evidence>
<keyword evidence="7" id="KW-0479">Metal-binding</keyword>
<dbReference type="Pfam" id="PF07973">
    <property type="entry name" value="tRNA_SAD"/>
    <property type="match status" value="1"/>
</dbReference>
<organism evidence="17">
    <name type="scientific">Darwinula stevensoni</name>
    <dbReference type="NCBI Taxonomy" id="69355"/>
    <lineage>
        <taxon>Eukaryota</taxon>
        <taxon>Metazoa</taxon>
        <taxon>Ecdysozoa</taxon>
        <taxon>Arthropoda</taxon>
        <taxon>Crustacea</taxon>
        <taxon>Oligostraca</taxon>
        <taxon>Ostracoda</taxon>
        <taxon>Podocopa</taxon>
        <taxon>Podocopida</taxon>
        <taxon>Darwinulocopina</taxon>
        <taxon>Darwinuloidea</taxon>
        <taxon>Darwinulidae</taxon>
        <taxon>Darwinula</taxon>
    </lineage>
</organism>
<dbReference type="FunFam" id="3.30.54.20:FF:000001">
    <property type="entry name" value="Alanine--tRNA ligase"/>
    <property type="match status" value="1"/>
</dbReference>
<accession>A0A7R9FSD0</accession>
<dbReference type="InterPro" id="IPR002318">
    <property type="entry name" value="Ala-tRNA-lgiase_IIc"/>
</dbReference>
<keyword evidence="6" id="KW-0436">Ligase</keyword>
<evidence type="ECO:0000256" key="4">
    <source>
        <dbReference type="ARBA" id="ARBA00017959"/>
    </source>
</evidence>
<feature type="non-terminal residue" evidence="17">
    <location>
        <position position="1"/>
    </location>
</feature>
<dbReference type="Gene3D" id="3.30.930.10">
    <property type="entry name" value="Bira Bifunctional Protein, Domain 2"/>
    <property type="match status" value="1"/>
</dbReference>
<comment type="similarity">
    <text evidence="2">Belongs to the class-II aminoacyl-tRNA synthetase family.</text>
</comment>
<dbReference type="Gene3D" id="3.30.54.20">
    <property type="match status" value="1"/>
</dbReference>
<sequence>IILGNQPVIFPHVASVQPCLWVSGKHNDLEELGVDTYHHTLFEILGNWSFGDYFKQEAIHWAWELLTEEYKLPTDCLYVTIFAGDTADGLQQDHEAIAIWANYLPKERILPFSKKDNFWEMGEQGPCGPCSEIHIDIRSEAERKAVPAAHLVNRDHPQVIEIWNLDFMQYNRLVSGKLVDLPHKHIDTGMGFERLAMVLQGKTSNYDTDVFTPLIEKLEILSGKNYNQNPTIDVAMRVIVDHVRAVVFSIADGQPPSNTKAGYVIRRILRRAIRYGYSHLEIQQPFMHKLVAVLVEQVAGVYPNLTMQQHYIEQLLSQLDQTKICHGVIDGQVAFELYDTHGFPLDLTLLIAKEQGLTIDEVGFQQALQQQKLRSQKDAATTQGDWQIVQKETHPCFVGYDQCIVTTSIVQWRTIANKRGKGGGQVADVGCMVSNNESIPIVDVQKEHELIVHTIPQLPTHLTGCIEARVDKVQRTLTANNHTATHLLQAALEAVLGDHVNQKGSFVTPTVLRFDFAHPTKLSLAQLHEVEAMVNQKIRENIPCVEQRTVPLDTAKAMGAQALFGEKYSADVRVITFDPNFSIELCGGTHVKTTGQIGFFKLLSETAVGTGIRRIEAITASSAKAFVTNQCTTLAAITTLLKQPKNVIKAVETLVYEINQLQKQVTAYQAKAIQQVADELQCHLEQINDIYLLVQEVQVPHATALRQIVFQYKAHYDKIFIVLAAKLADKAEIAMFVSDVLWQSDTKHAHDWIQSLAPLIGGSGGGQPFFATAGGNTPEGIKEVLKAAKELL</sequence>
<evidence type="ECO:0000256" key="15">
    <source>
        <dbReference type="ARBA" id="ARBA00048300"/>
    </source>
</evidence>
<keyword evidence="18" id="KW-1185">Reference proteome</keyword>
<dbReference type="GO" id="GO:0005524">
    <property type="term" value="F:ATP binding"/>
    <property type="evidence" value="ECO:0007669"/>
    <property type="project" value="UniProtKB-KW"/>
</dbReference>
<dbReference type="EC" id="6.1.1.7" evidence="3"/>
<feature type="non-terminal residue" evidence="17">
    <location>
        <position position="792"/>
    </location>
</feature>
<dbReference type="InterPro" id="IPR018165">
    <property type="entry name" value="Ala-tRNA-synth_IIc_core"/>
</dbReference>
<dbReference type="SUPFAM" id="SSF55681">
    <property type="entry name" value="Class II aaRS and biotin synthetases"/>
    <property type="match status" value="1"/>
</dbReference>
<dbReference type="AlphaFoldDB" id="A0A7R9FSD0"/>
<dbReference type="GO" id="GO:0005737">
    <property type="term" value="C:cytoplasm"/>
    <property type="evidence" value="ECO:0007669"/>
    <property type="project" value="InterPro"/>
</dbReference>
<dbReference type="InterPro" id="IPR023033">
    <property type="entry name" value="Ala_tRNA_ligase_euk/bac"/>
</dbReference>
<dbReference type="SUPFAM" id="SSF55186">
    <property type="entry name" value="ThrRS/AlaRS common domain"/>
    <property type="match status" value="1"/>
</dbReference>
<evidence type="ECO:0000256" key="6">
    <source>
        <dbReference type="ARBA" id="ARBA00022598"/>
    </source>
</evidence>
<dbReference type="PANTHER" id="PTHR11777:SF9">
    <property type="entry name" value="ALANINE--TRNA LIGASE, CYTOPLASMIC"/>
    <property type="match status" value="1"/>
</dbReference>
<keyword evidence="12" id="KW-0648">Protein biosynthesis</keyword>
<evidence type="ECO:0000256" key="12">
    <source>
        <dbReference type="ARBA" id="ARBA00022917"/>
    </source>
</evidence>
<dbReference type="HAMAP" id="MF_00036_B">
    <property type="entry name" value="Ala_tRNA_synth_B"/>
    <property type="match status" value="1"/>
</dbReference>
<keyword evidence="11" id="KW-0694">RNA-binding</keyword>
<dbReference type="InterPro" id="IPR050058">
    <property type="entry name" value="Ala-tRNA_ligase"/>
</dbReference>
<dbReference type="GO" id="GO:0002161">
    <property type="term" value="F:aminoacyl-tRNA deacylase activity"/>
    <property type="evidence" value="ECO:0007669"/>
    <property type="project" value="TreeGrafter"/>
</dbReference>
<evidence type="ECO:0000256" key="5">
    <source>
        <dbReference type="ARBA" id="ARBA00022555"/>
    </source>
</evidence>
<dbReference type="GO" id="GO:0000049">
    <property type="term" value="F:tRNA binding"/>
    <property type="evidence" value="ECO:0007669"/>
    <property type="project" value="UniProtKB-KW"/>
</dbReference>
<evidence type="ECO:0000313" key="18">
    <source>
        <dbReference type="Proteomes" id="UP000677054"/>
    </source>
</evidence>
<dbReference type="Gene3D" id="3.30.980.10">
    <property type="entry name" value="Threonyl-trna Synthetase, Chain A, domain 2"/>
    <property type="match status" value="1"/>
</dbReference>
<evidence type="ECO:0000313" key="17">
    <source>
        <dbReference type="EMBL" id="CAD7253112.1"/>
    </source>
</evidence>
<dbReference type="NCBIfam" id="TIGR00344">
    <property type="entry name" value="alaS"/>
    <property type="match status" value="1"/>
</dbReference>
<keyword evidence="8" id="KW-0547">Nucleotide-binding</keyword>
<evidence type="ECO:0000256" key="9">
    <source>
        <dbReference type="ARBA" id="ARBA00022833"/>
    </source>
</evidence>
<dbReference type="PROSITE" id="PS50860">
    <property type="entry name" value="AA_TRNA_LIGASE_II_ALA"/>
    <property type="match status" value="1"/>
</dbReference>
<protein>
    <recommendedName>
        <fullName evidence="4">Alanine--tRNA ligase</fullName>
        <ecNumber evidence="3">6.1.1.7</ecNumber>
    </recommendedName>
    <alternativeName>
        <fullName evidence="14">Alanyl-tRNA synthetase</fullName>
    </alternativeName>
</protein>
<dbReference type="GO" id="GO:0006419">
    <property type="term" value="P:alanyl-tRNA aminoacylation"/>
    <property type="evidence" value="ECO:0007669"/>
    <property type="project" value="InterPro"/>
</dbReference>
<dbReference type="GO" id="GO:0046872">
    <property type="term" value="F:metal ion binding"/>
    <property type="evidence" value="ECO:0007669"/>
    <property type="project" value="UniProtKB-KW"/>
</dbReference>
<dbReference type="PRINTS" id="PR00980">
    <property type="entry name" value="TRNASYNTHALA"/>
</dbReference>
<evidence type="ECO:0000256" key="3">
    <source>
        <dbReference type="ARBA" id="ARBA00013168"/>
    </source>
</evidence>
<proteinExistence type="inferred from homology"/>
<dbReference type="Pfam" id="PF02272">
    <property type="entry name" value="DHHA1"/>
    <property type="match status" value="1"/>
</dbReference>
<dbReference type="EMBL" id="CAJPEV010005299">
    <property type="protein sequence ID" value="CAG0902994.1"/>
    <property type="molecule type" value="Genomic_DNA"/>
</dbReference>
<evidence type="ECO:0000256" key="11">
    <source>
        <dbReference type="ARBA" id="ARBA00022884"/>
    </source>
</evidence>
<dbReference type="CDD" id="cd00673">
    <property type="entry name" value="AlaRS_core"/>
    <property type="match status" value="1"/>
</dbReference>
<dbReference type="Pfam" id="PF01411">
    <property type="entry name" value="tRNA-synt_2c"/>
    <property type="match status" value="1"/>
</dbReference>
<dbReference type="EMBL" id="LR904816">
    <property type="protein sequence ID" value="CAD7253112.1"/>
    <property type="molecule type" value="Genomic_DNA"/>
</dbReference>
<dbReference type="InterPro" id="IPR018162">
    <property type="entry name" value="Ala-tRNA-ligase_IIc_anticod-bd"/>
</dbReference>
<evidence type="ECO:0000256" key="7">
    <source>
        <dbReference type="ARBA" id="ARBA00022723"/>
    </source>
</evidence>
<dbReference type="Proteomes" id="UP000677054">
    <property type="component" value="Unassembled WGS sequence"/>
</dbReference>
<dbReference type="InterPro" id="IPR018163">
    <property type="entry name" value="Thr/Ala-tRNA-synth_IIc_edit"/>
</dbReference>
<evidence type="ECO:0000256" key="8">
    <source>
        <dbReference type="ARBA" id="ARBA00022741"/>
    </source>
</evidence>
<dbReference type="FunFam" id="3.10.310.40:FF:000001">
    <property type="entry name" value="Alanine--tRNA ligase"/>
    <property type="match status" value="1"/>
</dbReference>
<keyword evidence="9" id="KW-0862">Zinc</keyword>
<feature type="domain" description="Alanyl-transfer RNA synthetases family profile" evidence="16">
    <location>
        <begin position="1"/>
        <end position="629"/>
    </location>
</feature>
<dbReference type="PANTHER" id="PTHR11777">
    <property type="entry name" value="ALANYL-TRNA SYNTHETASE"/>
    <property type="match status" value="1"/>
</dbReference>
<keyword evidence="5" id="KW-0820">tRNA-binding</keyword>
<dbReference type="SMART" id="SM00863">
    <property type="entry name" value="tRNA_SAD"/>
    <property type="match status" value="1"/>
</dbReference>
<evidence type="ECO:0000256" key="10">
    <source>
        <dbReference type="ARBA" id="ARBA00022840"/>
    </source>
</evidence>
<dbReference type="InterPro" id="IPR018164">
    <property type="entry name" value="Ala-tRNA-synth_IIc_N"/>
</dbReference>
<keyword evidence="10" id="KW-0067">ATP-binding</keyword>
<evidence type="ECO:0000256" key="2">
    <source>
        <dbReference type="ARBA" id="ARBA00008226"/>
    </source>
</evidence>
<reference evidence="17" key="1">
    <citation type="submission" date="2020-11" db="EMBL/GenBank/DDBJ databases">
        <authorList>
            <person name="Tran Van P."/>
        </authorList>
    </citation>
    <scope>NUCLEOTIDE SEQUENCE</scope>
</reference>
<dbReference type="FunFam" id="3.30.980.10:FF:000004">
    <property type="entry name" value="Alanine--tRNA ligase, cytoplasmic"/>
    <property type="match status" value="1"/>
</dbReference>
<dbReference type="OrthoDB" id="2423964at2759"/>
<comment type="cofactor">
    <cofactor evidence="1">
        <name>Zn(2+)</name>
        <dbReference type="ChEBI" id="CHEBI:29105"/>
    </cofactor>
</comment>
<gene>
    <name evidence="17" type="ORF">DSTB1V02_LOCUS12862</name>
</gene>